<reference evidence="4 5" key="1">
    <citation type="submission" date="2013-09" db="EMBL/GenBank/DDBJ databases">
        <title>Complete genome sequence of Corynebacterium doosanense CAU 212(T) (=DSM 45436(T)), isolated from activated sludge.</title>
        <authorList>
            <person name="Schaffert L."/>
            <person name="Albersmeier A."/>
            <person name="Kalinowski J."/>
            <person name="Ruckert C."/>
        </authorList>
    </citation>
    <scope>NUCLEOTIDE SEQUENCE [LARGE SCALE GENOMIC DNA]</scope>
    <source>
        <strain evidence="4 5">CAU 212</strain>
    </source>
</reference>
<dbReference type="PANTHER" id="PTHR30290">
    <property type="entry name" value="PERIPLASMIC BINDING COMPONENT OF ABC TRANSPORTER"/>
    <property type="match status" value="1"/>
</dbReference>
<dbReference type="HOGENOM" id="CLU_017028_11_2_11"/>
<dbReference type="SUPFAM" id="SSF53850">
    <property type="entry name" value="Periplasmic binding protein-like II"/>
    <property type="match status" value="1"/>
</dbReference>
<dbReference type="KEGG" id="cdo:CDOO_07955"/>
<dbReference type="InterPro" id="IPR000914">
    <property type="entry name" value="SBP_5_dom"/>
</dbReference>
<dbReference type="PANTHER" id="PTHR30290:SF65">
    <property type="entry name" value="MONOACYL PHOSPHATIDYLINOSITOL TETRAMANNOSIDE-BINDING PROTEIN LPQW-RELATED"/>
    <property type="match status" value="1"/>
</dbReference>
<name>A0A097IGE4_9CORY</name>
<dbReference type="STRING" id="558173.CDOO_07955"/>
<dbReference type="AlphaFoldDB" id="A0A097IGE4"/>
<feature type="signal peptide" evidence="2">
    <location>
        <begin position="1"/>
        <end position="24"/>
    </location>
</feature>
<dbReference type="Pfam" id="PF00496">
    <property type="entry name" value="SBP_bac_5"/>
    <property type="match status" value="1"/>
</dbReference>
<evidence type="ECO:0000256" key="2">
    <source>
        <dbReference type="SAM" id="SignalP"/>
    </source>
</evidence>
<dbReference type="EMBL" id="CP006764">
    <property type="protein sequence ID" value="AIT61206.1"/>
    <property type="molecule type" value="Genomic_DNA"/>
</dbReference>
<sequence length="552" mass="57884">MIRAHRRARGVGAMLAATALLTTACSGDGAPLGAEDQESTADHFGYQVNESLVTTNAASSAGASTNAQLVSARVYPGAFVEGPSGQMIPNTDLVSAQTLPGTTPQVQYTITEGATFSDGNPVTCLDFQLAFVTGTMTDLFDSHEPMMGQVTDLHCAPDAKQFTVVFADGQGGRWRQLFGPGTVLPSHAIAAKAGIDEPTLHTALVDRDYSVLAGVAEVWNTGFSLDAFDSALQVASGPYVIDHVGEAGEVVLVPNGQYPGDAAATNPLVVWPREADTTELVAEGALRIADVPTSDPAWVNRDDTMNPFIVEPVVGLLTDSLKLSDGGVIASPEYRQLFAACVDRRAVAEASSRIAGVEVSPVVLHTVPHDDPIHHQLDDIGQSHLEPNYASASGLWGMTVNVGYQGPDARKAAMVEALATSCEQAGITVVDASAEGSSLTDLGSATEQGTIDAFLGAIDPRTEYGSVSAGLTQVDALRKAEEAMWQQLPSIPLAAEPRIFVRDKNVSNVVVYSGLTGIGWNKDRWQLSTGETASGSSEPSEEDSSSDSTEVR</sequence>
<proteinExistence type="predicted"/>
<dbReference type="Proteomes" id="UP000029914">
    <property type="component" value="Chromosome"/>
</dbReference>
<evidence type="ECO:0000259" key="3">
    <source>
        <dbReference type="Pfam" id="PF00496"/>
    </source>
</evidence>
<evidence type="ECO:0000256" key="1">
    <source>
        <dbReference type="SAM" id="MobiDB-lite"/>
    </source>
</evidence>
<dbReference type="GO" id="GO:1904680">
    <property type="term" value="F:peptide transmembrane transporter activity"/>
    <property type="evidence" value="ECO:0007669"/>
    <property type="project" value="TreeGrafter"/>
</dbReference>
<feature type="chain" id="PRO_5038509291" evidence="2">
    <location>
        <begin position="25"/>
        <end position="552"/>
    </location>
</feature>
<keyword evidence="5" id="KW-1185">Reference proteome</keyword>
<feature type="domain" description="Solute-binding protein family 5" evidence="3">
    <location>
        <begin position="106"/>
        <end position="458"/>
    </location>
</feature>
<protein>
    <submittedName>
        <fullName evidence="4">Peptide ABC transporter</fullName>
    </submittedName>
</protein>
<organism evidence="4 5">
    <name type="scientific">Corynebacterium doosanense CAU 212 = DSM 45436</name>
    <dbReference type="NCBI Taxonomy" id="558173"/>
    <lineage>
        <taxon>Bacteria</taxon>
        <taxon>Bacillati</taxon>
        <taxon>Actinomycetota</taxon>
        <taxon>Actinomycetes</taxon>
        <taxon>Mycobacteriales</taxon>
        <taxon>Corynebacteriaceae</taxon>
        <taxon>Corynebacterium</taxon>
    </lineage>
</organism>
<dbReference type="InterPro" id="IPR039424">
    <property type="entry name" value="SBP_5"/>
</dbReference>
<gene>
    <name evidence="4" type="ORF">CDOO_07955</name>
</gene>
<dbReference type="OrthoDB" id="7888869at2"/>
<dbReference type="RefSeq" id="WP_018021775.1">
    <property type="nucleotide sequence ID" value="NZ_AQUX01000003.1"/>
</dbReference>
<dbReference type="GO" id="GO:0015833">
    <property type="term" value="P:peptide transport"/>
    <property type="evidence" value="ECO:0007669"/>
    <property type="project" value="TreeGrafter"/>
</dbReference>
<accession>A0A097IGE4</accession>
<dbReference type="eggNOG" id="COG4166">
    <property type="taxonomic scope" value="Bacteria"/>
</dbReference>
<keyword evidence="2" id="KW-0732">Signal</keyword>
<evidence type="ECO:0000313" key="5">
    <source>
        <dbReference type="Proteomes" id="UP000029914"/>
    </source>
</evidence>
<dbReference type="PROSITE" id="PS51257">
    <property type="entry name" value="PROKAR_LIPOPROTEIN"/>
    <property type="match status" value="1"/>
</dbReference>
<feature type="region of interest" description="Disordered" evidence="1">
    <location>
        <begin position="529"/>
        <end position="552"/>
    </location>
</feature>
<dbReference type="Gene3D" id="3.40.190.10">
    <property type="entry name" value="Periplasmic binding protein-like II"/>
    <property type="match status" value="1"/>
</dbReference>
<evidence type="ECO:0000313" key="4">
    <source>
        <dbReference type="EMBL" id="AIT61206.1"/>
    </source>
</evidence>